<sequence length="137" mass="15391">MLFAYSRFDTSDLHYRGKGDVFVNVEADLEVVDDGIVLCAWKSFPVAELAVALRTWKALPEADRPDFEFLSLSLEGRWPLRICRAPGGWQAIDDAVRVVRGAVRPAAEIDTAIDDFARKVRAESARTVGSWIEEFFV</sequence>
<organism evidence="2 3">
    <name type="scientific">Amycolatopsis halotolerans</name>
    <dbReference type="NCBI Taxonomy" id="330083"/>
    <lineage>
        <taxon>Bacteria</taxon>
        <taxon>Bacillati</taxon>
        <taxon>Actinomycetota</taxon>
        <taxon>Actinomycetes</taxon>
        <taxon>Pseudonocardiales</taxon>
        <taxon>Pseudonocardiaceae</taxon>
        <taxon>Amycolatopsis</taxon>
    </lineage>
</organism>
<reference evidence="3" key="1">
    <citation type="journal article" date="2019" name="Int. J. Syst. Evol. Microbiol.">
        <title>The Global Catalogue of Microorganisms (GCM) 10K type strain sequencing project: providing services to taxonomists for standard genome sequencing and annotation.</title>
        <authorList>
            <consortium name="The Broad Institute Genomics Platform"/>
            <consortium name="The Broad Institute Genome Sequencing Center for Infectious Disease"/>
            <person name="Wu L."/>
            <person name="Ma J."/>
        </authorList>
    </citation>
    <scope>NUCLEOTIDE SEQUENCE [LARGE SCALE GENOMIC DNA]</scope>
    <source>
        <strain evidence="3">CGMCC 4.7682</strain>
    </source>
</reference>
<dbReference type="Pfam" id="PF25297">
    <property type="entry name" value="DUF7878"/>
    <property type="match status" value="1"/>
</dbReference>
<gene>
    <name evidence="2" type="ORF">ACFORO_08125</name>
</gene>
<feature type="domain" description="DUF7878" evidence="1">
    <location>
        <begin position="3"/>
        <end position="75"/>
    </location>
</feature>
<accession>A0ABV7QBL0</accession>
<dbReference type="EMBL" id="JBHRWI010000012">
    <property type="protein sequence ID" value="MFC3510127.1"/>
    <property type="molecule type" value="Genomic_DNA"/>
</dbReference>
<protein>
    <recommendedName>
        <fullName evidence="1">DUF7878 domain-containing protein</fullName>
    </recommendedName>
</protein>
<name>A0ABV7QBL0_9PSEU</name>
<keyword evidence="3" id="KW-1185">Reference proteome</keyword>
<evidence type="ECO:0000259" key="1">
    <source>
        <dbReference type="Pfam" id="PF25297"/>
    </source>
</evidence>
<proteinExistence type="predicted"/>
<dbReference type="InterPro" id="IPR057200">
    <property type="entry name" value="DUF7878"/>
</dbReference>
<dbReference type="RefSeq" id="WP_377868282.1">
    <property type="nucleotide sequence ID" value="NZ_JBHMAY010000005.1"/>
</dbReference>
<comment type="caution">
    <text evidence="2">The sequence shown here is derived from an EMBL/GenBank/DDBJ whole genome shotgun (WGS) entry which is preliminary data.</text>
</comment>
<dbReference type="Proteomes" id="UP001595764">
    <property type="component" value="Unassembled WGS sequence"/>
</dbReference>
<evidence type="ECO:0000313" key="2">
    <source>
        <dbReference type="EMBL" id="MFC3510127.1"/>
    </source>
</evidence>
<evidence type="ECO:0000313" key="3">
    <source>
        <dbReference type="Proteomes" id="UP001595764"/>
    </source>
</evidence>